<dbReference type="Gene3D" id="3.40.1000.10">
    <property type="entry name" value="Mog1/PsbP, alpha/beta/alpha sandwich"/>
    <property type="match status" value="1"/>
</dbReference>
<keyword evidence="6" id="KW-1185">Reference proteome</keyword>
<organism evidence="5 6">
    <name type="scientific">Malassezia nana</name>
    <dbReference type="NCBI Taxonomy" id="180528"/>
    <lineage>
        <taxon>Eukaryota</taxon>
        <taxon>Fungi</taxon>
        <taxon>Dikarya</taxon>
        <taxon>Basidiomycota</taxon>
        <taxon>Ustilaginomycotina</taxon>
        <taxon>Malasseziomycetes</taxon>
        <taxon>Malasseziales</taxon>
        <taxon>Malasseziaceae</taxon>
        <taxon>Malassezia</taxon>
    </lineage>
</organism>
<evidence type="ECO:0000256" key="4">
    <source>
        <dbReference type="SAM" id="MobiDB-lite"/>
    </source>
</evidence>
<dbReference type="SUPFAM" id="SSF55724">
    <property type="entry name" value="Mog1p/PsbP-like"/>
    <property type="match status" value="1"/>
</dbReference>
<dbReference type="Pfam" id="PF04603">
    <property type="entry name" value="Mog1"/>
    <property type="match status" value="1"/>
</dbReference>
<sequence length="176" mass="18645">MTVYPLFGGAISLALEGNYLDASLMRQVPDNQEVLLSHDSDVSVILEVLQCVAPGTDKAAMEQGVRYHFDSLAHDNSAVASVLDAVDAPESGSAPVGTTPAPATAHGRQTVPKFGKHEDEQAVTIYVALWRLPAKNVDLVLSLNDPTGRVTAAPFRAAAASLRIHDWGLFPDAESA</sequence>
<dbReference type="GO" id="GO:0005634">
    <property type="term" value="C:nucleus"/>
    <property type="evidence" value="ECO:0007669"/>
    <property type="project" value="TreeGrafter"/>
</dbReference>
<accession>A0AAF0EM37</accession>
<evidence type="ECO:0000313" key="6">
    <source>
        <dbReference type="Proteomes" id="UP001213623"/>
    </source>
</evidence>
<evidence type="ECO:0008006" key="7">
    <source>
        <dbReference type="Google" id="ProtNLM"/>
    </source>
</evidence>
<keyword evidence="2" id="KW-0813">Transport</keyword>
<dbReference type="InterPro" id="IPR007681">
    <property type="entry name" value="Mog1"/>
</dbReference>
<comment type="similarity">
    <text evidence="1">Belongs to the MOG1 family.</text>
</comment>
<feature type="compositionally biased region" description="Low complexity" evidence="4">
    <location>
        <begin position="90"/>
        <end position="105"/>
    </location>
</feature>
<dbReference type="GO" id="GO:0005085">
    <property type="term" value="F:guanyl-nucleotide exchange factor activity"/>
    <property type="evidence" value="ECO:0007669"/>
    <property type="project" value="TreeGrafter"/>
</dbReference>
<dbReference type="PANTHER" id="PTHR15837">
    <property type="entry name" value="RAN GUANINE NUCLEOTIDE RELEASE FACTOR"/>
    <property type="match status" value="1"/>
</dbReference>
<dbReference type="GO" id="GO:0006606">
    <property type="term" value="P:protein import into nucleus"/>
    <property type="evidence" value="ECO:0007669"/>
    <property type="project" value="TreeGrafter"/>
</dbReference>
<dbReference type="GO" id="GO:0031267">
    <property type="term" value="F:small GTPase binding"/>
    <property type="evidence" value="ECO:0007669"/>
    <property type="project" value="TreeGrafter"/>
</dbReference>
<evidence type="ECO:0000313" key="5">
    <source>
        <dbReference type="EMBL" id="WFD28947.1"/>
    </source>
</evidence>
<evidence type="ECO:0000256" key="1">
    <source>
        <dbReference type="ARBA" id="ARBA00010307"/>
    </source>
</evidence>
<feature type="region of interest" description="Disordered" evidence="4">
    <location>
        <begin position="90"/>
        <end position="109"/>
    </location>
</feature>
<dbReference type="InterPro" id="IPR016123">
    <property type="entry name" value="Mog1/PsbP_a/b/a-sand"/>
</dbReference>
<dbReference type="EMBL" id="CP119899">
    <property type="protein sequence ID" value="WFD28947.1"/>
    <property type="molecule type" value="Genomic_DNA"/>
</dbReference>
<keyword evidence="3" id="KW-0653">Protein transport</keyword>
<protein>
    <recommendedName>
        <fullName evidence="7">Ran guanine nucleotide release factor</fullName>
    </recommendedName>
</protein>
<evidence type="ECO:0000256" key="3">
    <source>
        <dbReference type="ARBA" id="ARBA00022927"/>
    </source>
</evidence>
<proteinExistence type="inferred from homology"/>
<name>A0AAF0EM37_9BASI</name>
<dbReference type="AlphaFoldDB" id="A0AAF0EM37"/>
<dbReference type="Proteomes" id="UP001213623">
    <property type="component" value="Chromosome 8"/>
</dbReference>
<reference evidence="5" key="1">
    <citation type="submission" date="2023-03" db="EMBL/GenBank/DDBJ databases">
        <title>Mating type loci evolution in Malassezia.</title>
        <authorList>
            <person name="Coelho M.A."/>
        </authorList>
    </citation>
    <scope>NUCLEOTIDE SEQUENCE</scope>
    <source>
        <strain evidence="5">CBS 9557</strain>
    </source>
</reference>
<dbReference type="PANTHER" id="PTHR15837:SF0">
    <property type="entry name" value="RAN GUANINE NUCLEOTIDE RELEASE FACTOR"/>
    <property type="match status" value="1"/>
</dbReference>
<gene>
    <name evidence="5" type="ORF">MNAN1_003963</name>
</gene>
<evidence type="ECO:0000256" key="2">
    <source>
        <dbReference type="ARBA" id="ARBA00022448"/>
    </source>
</evidence>